<keyword evidence="6" id="KW-1185">Reference proteome</keyword>
<dbReference type="Gene3D" id="1.10.10.10">
    <property type="entry name" value="Winged helix-like DNA-binding domain superfamily/Winged helix DNA-binding domain"/>
    <property type="match status" value="1"/>
</dbReference>
<dbReference type="OrthoDB" id="2410195at2759"/>
<name>A0A1U7LM64_NEOID</name>
<evidence type="ECO:0000256" key="2">
    <source>
        <dbReference type="ARBA" id="ARBA00022679"/>
    </source>
</evidence>
<evidence type="ECO:0000313" key="6">
    <source>
        <dbReference type="Proteomes" id="UP000186594"/>
    </source>
</evidence>
<sequence>MSYNTKSQKSFLQSLVDIISSSANVIETDRAKRGLRDISLLDPPSSEAVSIPSKEVFEATQSLVGAANMLAAVVSGPEMHLMNLTMGYLDQAALRTVLEGKIADLVPIDGKGISAADISETAGIEKTKLVRVLRGLCNHFVFSEVELEVFAHTNTSMGLLSSSPLYGFCSRASLEFHKALLIPEYSFSFSPEKTPLSLAYGNSGTFFDFINSKGNEYIRERFNRAMQGLGERSLATLPLVYPWNSIKKGGIIVDVGGGTGHACMRLSKTHGDLKYIVQDLPEAIIDARKFWQSESLEALNNGNTILQVHDFFTENPVKQADVYLLRHIIHDWPNDKAIEILKNIRMSMGSDSRILLSENLLKSPARLSDTTAPWPLLGNYGSKFAIHVDLQMLNLINGKERTTSEFRDIFEKSGLKLVEVIESQEEATGVIIVGMPSNSI</sequence>
<keyword evidence="2 5" id="KW-0808">Transferase</keyword>
<dbReference type="PANTHER" id="PTHR43712">
    <property type="entry name" value="PUTATIVE (AFU_ORTHOLOGUE AFUA_4G14580)-RELATED"/>
    <property type="match status" value="1"/>
</dbReference>
<dbReference type="GO" id="GO:0008171">
    <property type="term" value="F:O-methyltransferase activity"/>
    <property type="evidence" value="ECO:0007669"/>
    <property type="project" value="InterPro"/>
</dbReference>
<dbReference type="PANTHER" id="PTHR43712:SF2">
    <property type="entry name" value="O-METHYLTRANSFERASE CICE"/>
    <property type="match status" value="1"/>
</dbReference>
<dbReference type="GO" id="GO:0032259">
    <property type="term" value="P:methylation"/>
    <property type="evidence" value="ECO:0007669"/>
    <property type="project" value="UniProtKB-KW"/>
</dbReference>
<accession>A0A1U7LM64</accession>
<dbReference type="AlphaFoldDB" id="A0A1U7LM64"/>
<comment type="caution">
    <text evidence="5">The sequence shown here is derived from an EMBL/GenBank/DDBJ whole genome shotgun (WGS) entry which is preliminary data.</text>
</comment>
<dbReference type="SUPFAM" id="SSF53335">
    <property type="entry name" value="S-adenosyl-L-methionine-dependent methyltransferases"/>
    <property type="match status" value="1"/>
</dbReference>
<dbReference type="STRING" id="1198029.A0A1U7LM64"/>
<dbReference type="InterPro" id="IPR029063">
    <property type="entry name" value="SAM-dependent_MTases_sf"/>
</dbReference>
<evidence type="ECO:0000256" key="3">
    <source>
        <dbReference type="ARBA" id="ARBA00022691"/>
    </source>
</evidence>
<keyword evidence="3" id="KW-0949">S-adenosyl-L-methionine</keyword>
<dbReference type="PROSITE" id="PS51683">
    <property type="entry name" value="SAM_OMT_II"/>
    <property type="match status" value="1"/>
</dbReference>
<dbReference type="Gene3D" id="3.40.50.150">
    <property type="entry name" value="Vaccinia Virus protein VP39"/>
    <property type="match status" value="1"/>
</dbReference>
<dbReference type="InterPro" id="IPR001077">
    <property type="entry name" value="COMT_C"/>
</dbReference>
<dbReference type="Proteomes" id="UP000186594">
    <property type="component" value="Unassembled WGS sequence"/>
</dbReference>
<dbReference type="OMA" id="TEMHIDD"/>
<proteinExistence type="predicted"/>
<evidence type="ECO:0000259" key="4">
    <source>
        <dbReference type="Pfam" id="PF00891"/>
    </source>
</evidence>
<dbReference type="InterPro" id="IPR036388">
    <property type="entry name" value="WH-like_DNA-bd_sf"/>
</dbReference>
<protein>
    <submittedName>
        <fullName evidence="5">Sterigmatocystin 8-O-methyltransferase</fullName>
    </submittedName>
</protein>
<evidence type="ECO:0000313" key="5">
    <source>
        <dbReference type="EMBL" id="OLL23718.1"/>
    </source>
</evidence>
<reference evidence="5 6" key="1">
    <citation type="submission" date="2016-04" db="EMBL/GenBank/DDBJ databases">
        <title>Evolutionary innovation and constraint leading to complex multicellularity in the Ascomycota.</title>
        <authorList>
            <person name="Cisse O."/>
            <person name="Nguyen A."/>
            <person name="Hewitt D.A."/>
            <person name="Jedd G."/>
            <person name="Stajich J.E."/>
        </authorList>
    </citation>
    <scope>NUCLEOTIDE SEQUENCE [LARGE SCALE GENOMIC DNA]</scope>
    <source>
        <strain evidence="5 6">DAH-3</strain>
    </source>
</reference>
<dbReference type="InterPro" id="IPR016461">
    <property type="entry name" value="COMT-like"/>
</dbReference>
<keyword evidence="1 5" id="KW-0489">Methyltransferase</keyword>
<evidence type="ECO:0000256" key="1">
    <source>
        <dbReference type="ARBA" id="ARBA00022603"/>
    </source>
</evidence>
<feature type="domain" description="O-methyltransferase C-terminal" evidence="4">
    <location>
        <begin position="197"/>
        <end position="415"/>
    </location>
</feature>
<gene>
    <name evidence="5" type="ORF">NEOLI_004891</name>
</gene>
<dbReference type="SUPFAM" id="SSF46785">
    <property type="entry name" value="Winged helix' DNA-binding domain"/>
    <property type="match status" value="1"/>
</dbReference>
<dbReference type="InterPro" id="IPR036390">
    <property type="entry name" value="WH_DNA-bd_sf"/>
</dbReference>
<dbReference type="Pfam" id="PF00891">
    <property type="entry name" value="Methyltransf_2"/>
    <property type="match status" value="1"/>
</dbReference>
<organism evidence="5 6">
    <name type="scientific">Neolecta irregularis (strain DAH-3)</name>
    <dbReference type="NCBI Taxonomy" id="1198029"/>
    <lineage>
        <taxon>Eukaryota</taxon>
        <taxon>Fungi</taxon>
        <taxon>Dikarya</taxon>
        <taxon>Ascomycota</taxon>
        <taxon>Taphrinomycotina</taxon>
        <taxon>Neolectales</taxon>
        <taxon>Neolectaceae</taxon>
        <taxon>Neolecta</taxon>
    </lineage>
</organism>
<dbReference type="EMBL" id="LXFE01001338">
    <property type="protein sequence ID" value="OLL23718.1"/>
    <property type="molecule type" value="Genomic_DNA"/>
</dbReference>